<evidence type="ECO:0008006" key="3">
    <source>
        <dbReference type="Google" id="ProtNLM"/>
    </source>
</evidence>
<organism evidence="1 2">
    <name type="scientific">Cryptolaemus montrouzieri</name>
    <dbReference type="NCBI Taxonomy" id="559131"/>
    <lineage>
        <taxon>Eukaryota</taxon>
        <taxon>Metazoa</taxon>
        <taxon>Ecdysozoa</taxon>
        <taxon>Arthropoda</taxon>
        <taxon>Hexapoda</taxon>
        <taxon>Insecta</taxon>
        <taxon>Pterygota</taxon>
        <taxon>Neoptera</taxon>
        <taxon>Endopterygota</taxon>
        <taxon>Coleoptera</taxon>
        <taxon>Polyphaga</taxon>
        <taxon>Cucujiformia</taxon>
        <taxon>Coccinelloidea</taxon>
        <taxon>Coccinellidae</taxon>
        <taxon>Scymninae</taxon>
        <taxon>Scymnini</taxon>
        <taxon>Cryptolaemus</taxon>
    </lineage>
</organism>
<comment type="caution">
    <text evidence="1">The sequence shown here is derived from an EMBL/GenBank/DDBJ whole genome shotgun (WGS) entry which is preliminary data.</text>
</comment>
<dbReference type="InterPro" id="IPR036397">
    <property type="entry name" value="RNaseH_sf"/>
</dbReference>
<gene>
    <name evidence="1" type="ORF">HHI36_022302</name>
</gene>
<protein>
    <recommendedName>
        <fullName evidence="3">Transposase</fullName>
    </recommendedName>
</protein>
<sequence>MLFSDGTRIGVRLDGLRFRVLRGRGRQARLRAARHIPKYQGGSVIFRGGIMLGGKTDLISFPVSVTARNYVDIVLEPIVRLWQSAHGKNFTFIQDNAPPHTSNFARHYVEIEGIAISDWPPCSPFLLNISGII</sequence>
<dbReference type="Gene3D" id="3.30.420.10">
    <property type="entry name" value="Ribonuclease H-like superfamily/Ribonuclease H"/>
    <property type="match status" value="1"/>
</dbReference>
<keyword evidence="2" id="KW-1185">Reference proteome</keyword>
<reference evidence="1 2" key="1">
    <citation type="journal article" date="2021" name="BMC Biol.">
        <title>Horizontally acquired antibacterial genes associated with adaptive radiation of ladybird beetles.</title>
        <authorList>
            <person name="Li H.S."/>
            <person name="Tang X.F."/>
            <person name="Huang Y.H."/>
            <person name="Xu Z.Y."/>
            <person name="Chen M.L."/>
            <person name="Du X.Y."/>
            <person name="Qiu B.Y."/>
            <person name="Chen P.T."/>
            <person name="Zhang W."/>
            <person name="Slipinski A."/>
            <person name="Escalona H.E."/>
            <person name="Waterhouse R.M."/>
            <person name="Zwick A."/>
            <person name="Pang H."/>
        </authorList>
    </citation>
    <scope>NUCLEOTIDE SEQUENCE [LARGE SCALE GENOMIC DNA]</scope>
    <source>
        <strain evidence="1">SYSU2018</strain>
    </source>
</reference>
<name>A0ABD2MZT6_9CUCU</name>
<dbReference type="Proteomes" id="UP001516400">
    <property type="component" value="Unassembled WGS sequence"/>
</dbReference>
<evidence type="ECO:0000313" key="1">
    <source>
        <dbReference type="EMBL" id="KAL3271832.1"/>
    </source>
</evidence>
<accession>A0ABD2MZT6</accession>
<evidence type="ECO:0000313" key="2">
    <source>
        <dbReference type="Proteomes" id="UP001516400"/>
    </source>
</evidence>
<dbReference type="AlphaFoldDB" id="A0ABD2MZT6"/>
<proteinExistence type="predicted"/>
<dbReference type="EMBL" id="JABFTP020000042">
    <property type="protein sequence ID" value="KAL3271832.1"/>
    <property type="molecule type" value="Genomic_DNA"/>
</dbReference>